<evidence type="ECO:0000313" key="1">
    <source>
        <dbReference type="EMBL" id="MBC3540418.1"/>
    </source>
</evidence>
<name>A0ABR6VTA9_9BACT</name>
<dbReference type="RefSeq" id="WP_186638125.1">
    <property type="nucleotide sequence ID" value="NZ_JACOAF010000030.1"/>
</dbReference>
<comment type="caution">
    <text evidence="1">The sequence shown here is derived from an EMBL/GenBank/DDBJ whole genome shotgun (WGS) entry which is preliminary data.</text>
</comment>
<dbReference type="Proteomes" id="UP000659698">
    <property type="component" value="Unassembled WGS sequence"/>
</dbReference>
<evidence type="ECO:0000313" key="2">
    <source>
        <dbReference type="Proteomes" id="UP000659698"/>
    </source>
</evidence>
<evidence type="ECO:0008006" key="3">
    <source>
        <dbReference type="Google" id="ProtNLM"/>
    </source>
</evidence>
<accession>A0ABR6VTA9</accession>
<organism evidence="1 2">
    <name type="scientific">Rufibacter sediminis</name>
    <dbReference type="NCBI Taxonomy" id="2762756"/>
    <lineage>
        <taxon>Bacteria</taxon>
        <taxon>Pseudomonadati</taxon>
        <taxon>Bacteroidota</taxon>
        <taxon>Cytophagia</taxon>
        <taxon>Cytophagales</taxon>
        <taxon>Hymenobacteraceae</taxon>
        <taxon>Rufibacter</taxon>
    </lineage>
</organism>
<sequence length="141" mass="16227">MKILVLIPLLFISILTFGQKSFVGQSKEKVKDYWSTQVSKSYWNEGAYDDQPDYEFFMICRQCGSSSYMITNPDFSADFKNGICVSNSYAIKSTDLSVHIARFNKQFKYNDKLEGWVDPVRKEIWKIEGSSGSHSIMVSKM</sequence>
<dbReference type="EMBL" id="JACOAF010000030">
    <property type="protein sequence ID" value="MBC3540418.1"/>
    <property type="molecule type" value="Genomic_DNA"/>
</dbReference>
<reference evidence="1 2" key="1">
    <citation type="journal article" date="2019" name="Int. J. Syst. Evol. Microbiol.">
        <title>Rufibacter sediminis sp. nov., isolated from freshwater lake sediment.</title>
        <authorList>
            <person name="Qu J.H."/>
            <person name="Zhang L.J."/>
            <person name="Fu Y.H."/>
            <person name="Li H.F."/>
        </authorList>
    </citation>
    <scope>NUCLEOTIDE SEQUENCE [LARGE SCALE GENOMIC DNA]</scope>
    <source>
        <strain evidence="1 2">H-1</strain>
    </source>
</reference>
<keyword evidence="2" id="KW-1185">Reference proteome</keyword>
<gene>
    <name evidence="1" type="ORF">H7U12_12065</name>
</gene>
<proteinExistence type="predicted"/>
<protein>
    <recommendedName>
        <fullName evidence="3">Lipocalin-like domain-containing protein</fullName>
    </recommendedName>
</protein>